<keyword evidence="1" id="KW-0472">Membrane</keyword>
<evidence type="ECO:0000313" key="2">
    <source>
        <dbReference type="EMBL" id="QYJ67825.1"/>
    </source>
</evidence>
<name>A0ABX8VAJ2_9FLAO</name>
<feature type="transmembrane region" description="Helical" evidence="1">
    <location>
        <begin position="29"/>
        <end position="56"/>
    </location>
</feature>
<dbReference type="Proteomes" id="UP000825381">
    <property type="component" value="Chromosome"/>
</dbReference>
<dbReference type="EMBL" id="CP080429">
    <property type="protein sequence ID" value="QYJ67825.1"/>
    <property type="molecule type" value="Genomic_DNA"/>
</dbReference>
<keyword evidence="1" id="KW-1133">Transmembrane helix</keyword>
<sequence>MEYTEGVVKDKETVIHVHPNDYEKAGNSYLMAIVAVIAGMPLPIINLIASGVYYLGNLKASYFVRWHCIQAILAQTIIIPFNSIAWGWTLSVMLNKTEPTLYYGIYLFAVILLNIIEFVAVINTASRVNKGENVRWIIIAPLTDKLCSKKNKSPYPLY</sequence>
<gene>
    <name evidence="2" type="ORF">K1I41_09765</name>
</gene>
<evidence type="ECO:0008006" key="4">
    <source>
        <dbReference type="Google" id="ProtNLM"/>
    </source>
</evidence>
<reference evidence="2 3" key="1">
    <citation type="submission" date="2021-07" db="EMBL/GenBank/DDBJ databases">
        <title>Flavobacterium WSW3-B6 sp.nov, isolated from seaweed.</title>
        <authorList>
            <person name="Muhammad N."/>
            <person name="Ho H."/>
            <person name="Lee Y.-J."/>
            <person name="Nguyen T."/>
            <person name="Ho J."/>
            <person name="Kim S.-G."/>
        </authorList>
    </citation>
    <scope>NUCLEOTIDE SEQUENCE [LARGE SCALE GENOMIC DNA]</scope>
    <source>
        <strain evidence="2 3">WSW3-B6</strain>
    </source>
</reference>
<accession>A0ABX8VAJ2</accession>
<keyword evidence="3" id="KW-1185">Reference proteome</keyword>
<dbReference type="RefSeq" id="WP_220640170.1">
    <property type="nucleotide sequence ID" value="NZ_CP080429.1"/>
</dbReference>
<proteinExistence type="predicted"/>
<protein>
    <recommendedName>
        <fullName evidence="4">DUF4870 domain-containing protein</fullName>
    </recommendedName>
</protein>
<keyword evidence="1" id="KW-0812">Transmembrane</keyword>
<feature type="transmembrane region" description="Helical" evidence="1">
    <location>
        <begin position="68"/>
        <end position="89"/>
    </location>
</feature>
<feature type="transmembrane region" description="Helical" evidence="1">
    <location>
        <begin position="101"/>
        <end position="122"/>
    </location>
</feature>
<evidence type="ECO:0000313" key="3">
    <source>
        <dbReference type="Proteomes" id="UP000825381"/>
    </source>
</evidence>
<organism evidence="2 3">
    <name type="scientific">Flavobacterium litorale</name>
    <dbReference type="NCBI Taxonomy" id="2856519"/>
    <lineage>
        <taxon>Bacteria</taxon>
        <taxon>Pseudomonadati</taxon>
        <taxon>Bacteroidota</taxon>
        <taxon>Flavobacteriia</taxon>
        <taxon>Flavobacteriales</taxon>
        <taxon>Flavobacteriaceae</taxon>
        <taxon>Flavobacterium</taxon>
    </lineage>
</organism>
<evidence type="ECO:0000256" key="1">
    <source>
        <dbReference type="SAM" id="Phobius"/>
    </source>
</evidence>